<dbReference type="InterPro" id="IPR019749">
    <property type="entry name" value="Band_41_domain"/>
</dbReference>
<keyword evidence="4" id="KW-0965">Cell junction</keyword>
<dbReference type="Pfam" id="PF09380">
    <property type="entry name" value="FERM_C"/>
    <property type="match status" value="1"/>
</dbReference>
<organism evidence="9">
    <name type="scientific">Amblyomma cajennense</name>
    <name type="common">Cayenne tick</name>
    <name type="synonym">Acarus cajennensis</name>
    <dbReference type="NCBI Taxonomy" id="34607"/>
    <lineage>
        <taxon>Eukaryota</taxon>
        <taxon>Metazoa</taxon>
        <taxon>Ecdysozoa</taxon>
        <taxon>Arthropoda</taxon>
        <taxon>Chelicerata</taxon>
        <taxon>Arachnida</taxon>
        <taxon>Acari</taxon>
        <taxon>Parasitiformes</taxon>
        <taxon>Ixodida</taxon>
        <taxon>Ixodoidea</taxon>
        <taxon>Ixodidae</taxon>
        <taxon>Amblyomminae</taxon>
        <taxon>Amblyomma</taxon>
    </lineage>
</organism>
<feature type="compositionally biased region" description="Low complexity" evidence="7">
    <location>
        <begin position="922"/>
        <end position="936"/>
    </location>
</feature>
<feature type="compositionally biased region" description="Polar residues" evidence="7">
    <location>
        <begin position="710"/>
        <end position="720"/>
    </location>
</feature>
<dbReference type="InterPro" id="IPR021774">
    <property type="entry name" value="CUPID"/>
</dbReference>
<dbReference type="InterPro" id="IPR019747">
    <property type="entry name" value="FERM_CS"/>
</dbReference>
<dbReference type="PROSITE" id="PS00661">
    <property type="entry name" value="FERM_2"/>
    <property type="match status" value="1"/>
</dbReference>
<dbReference type="Gene3D" id="1.20.80.10">
    <property type="match status" value="1"/>
</dbReference>
<dbReference type="InterPro" id="IPR041785">
    <property type="entry name" value="FRMD4A/B_FERM_C"/>
</dbReference>
<evidence type="ECO:0000256" key="6">
    <source>
        <dbReference type="SAM" id="Coils"/>
    </source>
</evidence>
<feature type="compositionally biased region" description="Polar residues" evidence="7">
    <location>
        <begin position="937"/>
        <end position="946"/>
    </location>
</feature>
<feature type="region of interest" description="Disordered" evidence="7">
    <location>
        <begin position="749"/>
        <end position="819"/>
    </location>
</feature>
<dbReference type="InterPro" id="IPR000299">
    <property type="entry name" value="FERM_domain"/>
</dbReference>
<dbReference type="InterPro" id="IPR047176">
    <property type="entry name" value="FRMD4A/B"/>
</dbReference>
<dbReference type="EMBL" id="GBBK01000825">
    <property type="protein sequence ID" value="JAC23657.1"/>
    <property type="molecule type" value="mRNA"/>
</dbReference>
<feature type="non-terminal residue" evidence="9">
    <location>
        <position position="1"/>
    </location>
</feature>
<dbReference type="SUPFAM" id="SSF54236">
    <property type="entry name" value="Ubiquitin-like"/>
    <property type="match status" value="1"/>
</dbReference>
<dbReference type="AlphaFoldDB" id="A0A023FPI5"/>
<feature type="region of interest" description="Disordered" evidence="7">
    <location>
        <begin position="918"/>
        <end position="946"/>
    </location>
</feature>
<dbReference type="SUPFAM" id="SSF50729">
    <property type="entry name" value="PH domain-like"/>
    <property type="match status" value="1"/>
</dbReference>
<dbReference type="PANTHER" id="PTHR46079:SF2">
    <property type="entry name" value="FERM DOMAIN-CONTAINING PROTEIN"/>
    <property type="match status" value="1"/>
</dbReference>
<dbReference type="PRINTS" id="PR00935">
    <property type="entry name" value="BAND41"/>
</dbReference>
<dbReference type="PROSITE" id="PS50057">
    <property type="entry name" value="FERM_3"/>
    <property type="match status" value="1"/>
</dbReference>
<dbReference type="SMART" id="SM00295">
    <property type="entry name" value="B41"/>
    <property type="match status" value="1"/>
</dbReference>
<comment type="subcellular location">
    <subcellularLocation>
        <location evidence="1">Cell junction</location>
    </subcellularLocation>
    <subcellularLocation>
        <location evidence="2">Cytoplasm</location>
    </subcellularLocation>
</comment>
<dbReference type="InterPro" id="IPR035963">
    <property type="entry name" value="FERM_2"/>
</dbReference>
<feature type="compositionally biased region" description="Polar residues" evidence="7">
    <location>
        <begin position="604"/>
        <end position="622"/>
    </location>
</feature>
<dbReference type="Pfam" id="PF09379">
    <property type="entry name" value="FERM_N"/>
    <property type="match status" value="1"/>
</dbReference>
<dbReference type="GO" id="GO:0070161">
    <property type="term" value="C:anchoring junction"/>
    <property type="evidence" value="ECO:0007669"/>
    <property type="project" value="UniProtKB-SubCell"/>
</dbReference>
<protein>
    <submittedName>
        <fullName evidence="9">Putative ferm domain-containing protein</fullName>
    </submittedName>
</protein>
<feature type="compositionally biased region" description="Polar residues" evidence="7">
    <location>
        <begin position="749"/>
        <end position="768"/>
    </location>
</feature>
<dbReference type="CDD" id="cd17103">
    <property type="entry name" value="FERM_F1_FRMD4"/>
    <property type="match status" value="1"/>
</dbReference>
<keyword evidence="5 6" id="KW-0175">Coiled coil</keyword>
<evidence type="ECO:0000256" key="3">
    <source>
        <dbReference type="ARBA" id="ARBA00022490"/>
    </source>
</evidence>
<dbReference type="Pfam" id="PF11819">
    <property type="entry name" value="CUPID"/>
    <property type="match status" value="1"/>
</dbReference>
<reference evidence="9" key="1">
    <citation type="submission" date="2014-03" db="EMBL/GenBank/DDBJ databases">
        <title>The sialotranscriptome of Amblyomma triste, Amblyomma parvum and Amblyomma cajennense ticks, uncovered by 454-based RNA-seq.</title>
        <authorList>
            <person name="Garcia G.R."/>
            <person name="Gardinassi L.G."/>
            <person name="Ribeiro J.M."/>
            <person name="Anatriello E."/>
            <person name="Ferreira B.R."/>
            <person name="Moreira H.N."/>
            <person name="Mafra C."/>
            <person name="Olegario M.M."/>
            <person name="Szabo P.J."/>
            <person name="Miranda-Santos I.K."/>
            <person name="Maruyama S.R."/>
        </authorList>
    </citation>
    <scope>NUCLEOTIDE SEQUENCE</scope>
    <source>
        <strain evidence="9">Uberlandia</strain>
        <tissue evidence="9">Salivary glands</tissue>
    </source>
</reference>
<dbReference type="Gene3D" id="3.10.20.90">
    <property type="entry name" value="Phosphatidylinositol 3-kinase Catalytic Subunit, Chain A, domain 1"/>
    <property type="match status" value="1"/>
</dbReference>
<feature type="domain" description="FERM" evidence="8">
    <location>
        <begin position="38"/>
        <end position="378"/>
    </location>
</feature>
<dbReference type="GO" id="GO:0005737">
    <property type="term" value="C:cytoplasm"/>
    <property type="evidence" value="ECO:0007669"/>
    <property type="project" value="UniProtKB-SubCell"/>
</dbReference>
<dbReference type="CDD" id="cd13191">
    <property type="entry name" value="FERM_C_FRMD4A_FRMD4B"/>
    <property type="match status" value="1"/>
</dbReference>
<dbReference type="SUPFAM" id="SSF47031">
    <property type="entry name" value="Second domain of FERM"/>
    <property type="match status" value="1"/>
</dbReference>
<feature type="region of interest" description="Disordered" evidence="7">
    <location>
        <begin position="710"/>
        <end position="730"/>
    </location>
</feature>
<dbReference type="InterPro" id="IPR018979">
    <property type="entry name" value="FERM_N"/>
</dbReference>
<evidence type="ECO:0000313" key="9">
    <source>
        <dbReference type="EMBL" id="JAC23657.1"/>
    </source>
</evidence>
<dbReference type="GO" id="GO:0048731">
    <property type="term" value="P:system development"/>
    <property type="evidence" value="ECO:0007669"/>
    <property type="project" value="UniProtKB-ARBA"/>
</dbReference>
<dbReference type="PANTHER" id="PTHR46079">
    <property type="entry name" value="FERM DOMAIN-CONTAINING PROTEIN 4"/>
    <property type="match status" value="1"/>
</dbReference>
<dbReference type="GO" id="GO:0071944">
    <property type="term" value="C:cell periphery"/>
    <property type="evidence" value="ECO:0007669"/>
    <property type="project" value="UniProtKB-ARBA"/>
</dbReference>
<dbReference type="InterPro" id="IPR011993">
    <property type="entry name" value="PH-like_dom_sf"/>
</dbReference>
<dbReference type="InterPro" id="IPR018980">
    <property type="entry name" value="FERM_PH-like_C"/>
</dbReference>
<dbReference type="InterPro" id="IPR029071">
    <property type="entry name" value="Ubiquitin-like_domsf"/>
</dbReference>
<dbReference type="Gene3D" id="2.30.29.30">
    <property type="entry name" value="Pleckstrin-homology domain (PH domain)/Phosphotyrosine-binding domain (PTB)"/>
    <property type="match status" value="1"/>
</dbReference>
<proteinExistence type="evidence at transcript level"/>
<dbReference type="CDD" id="cd14473">
    <property type="entry name" value="FERM_B-lobe"/>
    <property type="match status" value="1"/>
</dbReference>
<name>A0A023FPI5_AMBCJ</name>
<dbReference type="GO" id="GO:0009887">
    <property type="term" value="P:animal organ morphogenesis"/>
    <property type="evidence" value="ECO:0007669"/>
    <property type="project" value="UniProtKB-ARBA"/>
</dbReference>
<feature type="compositionally biased region" description="Basic residues" evidence="7">
    <location>
        <begin position="577"/>
        <end position="587"/>
    </location>
</feature>
<evidence type="ECO:0000256" key="4">
    <source>
        <dbReference type="ARBA" id="ARBA00022949"/>
    </source>
</evidence>
<feature type="coiled-coil region" evidence="6">
    <location>
        <begin position="437"/>
        <end position="472"/>
    </location>
</feature>
<evidence type="ECO:0000256" key="5">
    <source>
        <dbReference type="ARBA" id="ARBA00023054"/>
    </source>
</evidence>
<keyword evidence="3" id="KW-0963">Cytoplasm</keyword>
<dbReference type="InterPro" id="IPR014352">
    <property type="entry name" value="FERM/acyl-CoA-bd_prot_sf"/>
</dbReference>
<evidence type="ECO:0000256" key="1">
    <source>
        <dbReference type="ARBA" id="ARBA00004282"/>
    </source>
</evidence>
<dbReference type="Pfam" id="PF00373">
    <property type="entry name" value="FERM_M"/>
    <property type="match status" value="1"/>
</dbReference>
<dbReference type="SMART" id="SM01196">
    <property type="entry name" value="FERM_C"/>
    <property type="match status" value="1"/>
</dbReference>
<evidence type="ECO:0000256" key="7">
    <source>
        <dbReference type="SAM" id="MobiDB-lite"/>
    </source>
</evidence>
<sequence>TTEASRAAGGLFRGVSPPAAPAAAAMRILRRLRMSDGRRSQVVLLDERRLDILIQPRLYACDLLDMVASHFNLKEKEYFGLAFLDETGHYHWLQLDKRVLEHDLPKKSSQGSLVLYFLVKYYVESISLLKDSATVEALYLQCKSLIAKGALEADSETVFQLAALVLQATHGNYVDDQTTKMHLKKLPVLPTSTLKAHPSISYCEGKVIEHYQQLVGRSRGSAIIEYMNLVENLSTYGIHFYEVKDKGGIPWWIGLSCKGVSQYDYNDKKTPRKFFQWKLLENLYFRDKKFSIEVHNPRRVVHALSSFNVYEDVIEAPPEGFDPLADAISDSTTQVSVSRRTFGPGNVTVVVWFAATPALTKSIWSMAIAQHQFYLDNNVGKRKIEDDGCLEKFAAELSKSSQSLSSASTGSNLSRSASCHSLPAIKIEDQTDRPQVNEEAERAKQEMLAALKARKEALEEALRKKVEELKSVCLKEGEVTGELPPEMPLAPGEAPPQVRRRVGTAFILDDQLLSNAKSKEETMSSLELEYELQNKITSAALRLANDMSADRSLRRQRKLCYQQAHEKLKQVEQKLGTLKKQKNHGNKPKIMLQSDDEPSEDNISHSTGGSDTPFRGSSNASDVSPAASPKLSSYEGLLVEKRGRLQTISSVPGDIRLSPSLASVSAPASPIKHRAVPGRTASPGWTGYAAGYAPSNVYQTRTAYRRQQYPTLTGSGSAGSSPVPLKSPYRDRFESGLSVEGSNLYSVPTQRTSQAFDSQDDLVTSSPGEPQDLGLVSRHNSLESNRRHHRRIAGTSAQSALTVKRDSTTPLKPAPPAWTGPSYSPPTCAPVQCAPVQCTPPQCAPTYCPPVQCTSMHCPQAQCTPMHSPQAQCTPMQCPSVQCPPMQCPPMQCSPMQCSPMQCPPVQCTPMQRIESLPRLPPHLQQQHHSASPSQQRTGSSPAHCP</sequence>
<evidence type="ECO:0000256" key="2">
    <source>
        <dbReference type="ARBA" id="ARBA00004496"/>
    </source>
</evidence>
<evidence type="ECO:0000259" key="8">
    <source>
        <dbReference type="PROSITE" id="PS50057"/>
    </source>
</evidence>
<accession>A0A023FPI5</accession>
<dbReference type="InterPro" id="IPR019748">
    <property type="entry name" value="FERM_central"/>
</dbReference>
<dbReference type="FunFam" id="3.10.20.90:FF:000019">
    <property type="entry name" value="FERM domain containing 4A"/>
    <property type="match status" value="1"/>
</dbReference>
<feature type="region of interest" description="Disordered" evidence="7">
    <location>
        <begin position="576"/>
        <end position="631"/>
    </location>
</feature>
<dbReference type="GO" id="GO:0090162">
    <property type="term" value="P:establishment of epithelial cell polarity"/>
    <property type="evidence" value="ECO:0007669"/>
    <property type="project" value="InterPro"/>
</dbReference>